<accession>A0AAW8UUK3</accession>
<protein>
    <recommendedName>
        <fullName evidence="3">DNA-binding protein</fullName>
    </recommendedName>
</protein>
<gene>
    <name evidence="1" type="ORF">P7I32_17255</name>
</gene>
<comment type="caution">
    <text evidence="1">The sequence shown here is derived from an EMBL/GenBank/DDBJ whole genome shotgun (WGS) entry which is preliminary data.</text>
</comment>
<reference evidence="1" key="1">
    <citation type="submission" date="2023-03" db="EMBL/GenBank/DDBJ databases">
        <authorList>
            <person name="Shen W."/>
            <person name="Cai J."/>
        </authorList>
    </citation>
    <scope>NUCLEOTIDE SEQUENCE</scope>
    <source>
        <strain evidence="1">K72-2</strain>
    </source>
</reference>
<evidence type="ECO:0008006" key="3">
    <source>
        <dbReference type="Google" id="ProtNLM"/>
    </source>
</evidence>
<name>A0AAW8UUK3_ENTCA</name>
<evidence type="ECO:0000313" key="2">
    <source>
        <dbReference type="Proteomes" id="UP001268896"/>
    </source>
</evidence>
<sequence length="112" mass="13080">MKNKEILYKLLYLTADEEWMSQPEIVESVQKIGKEIACKERSRRNFSNTKGVKVIDYADNVRLYSSVTECMKYEKLCRSSITGHIKRKSQAKDGRRFFVIEDGNLLSQHDDV</sequence>
<dbReference type="EMBL" id="JARQDV010000030">
    <property type="protein sequence ID" value="MDT2966321.1"/>
    <property type="molecule type" value="Genomic_DNA"/>
</dbReference>
<dbReference type="RefSeq" id="WP_233140661.1">
    <property type="nucleotide sequence ID" value="NZ_JARQDV010000030.1"/>
</dbReference>
<dbReference type="AlphaFoldDB" id="A0AAW8UUK3"/>
<dbReference type="Proteomes" id="UP001268896">
    <property type="component" value="Unassembled WGS sequence"/>
</dbReference>
<proteinExistence type="predicted"/>
<evidence type="ECO:0000313" key="1">
    <source>
        <dbReference type="EMBL" id="MDT2966321.1"/>
    </source>
</evidence>
<organism evidence="1 2">
    <name type="scientific">Enterococcus casseliflavus</name>
    <name type="common">Enterococcus flavescens</name>
    <dbReference type="NCBI Taxonomy" id="37734"/>
    <lineage>
        <taxon>Bacteria</taxon>
        <taxon>Bacillati</taxon>
        <taxon>Bacillota</taxon>
        <taxon>Bacilli</taxon>
        <taxon>Lactobacillales</taxon>
        <taxon>Enterococcaceae</taxon>
        <taxon>Enterococcus</taxon>
    </lineage>
</organism>